<name>A0A5B8I2Y7_9GAMM</name>
<dbReference type="RefSeq" id="WP_128569775.1">
    <property type="nucleotide sequence ID" value="NZ_CM001975.1"/>
</dbReference>
<accession>A0A5B8I2Y7</accession>
<sequence>MSVKLSLNVEGPEISVITAHGRQQLVSHKDERLIEVLNRNNVPWSAVSIYQRNENDKTIRLCSGLEKRMSEFDADELLLYFNRNVNPFKFSPDNFRIIPSVDDEKQSTEYIYQNLQNSDATAQSYLKKLTPEECQTIIAQRVADTIKENMPEGAHLVVGVSGGGDSNAMLHGLSLIRDYVHIHPVIIMGIPDWDKGVPRAKALCEKYQFNLKVFDENEVKSLLGIPPDSESLIDRFERHFVGDDFEFLGTLLIRLSLTRYARELNTTYISTGLNLEDVLCENLYRVSTGLKPASCPARKIGDMTLVMPLWMCPKRIIDGCFPKYSLDNYEARYPCFSLGRNLYYSVIYTLQSGYPGFPEQMARGLSLLAEQNPVEYHLDEQLGFYVERMVPLALRHQFKKMLSDARGESLDEQAEEILRTQH</sequence>
<dbReference type="OrthoDB" id="7066129at2"/>
<keyword evidence="2" id="KW-1185">Reference proteome</keyword>
<dbReference type="SUPFAM" id="SSF52402">
    <property type="entry name" value="Adenine nucleotide alpha hydrolases-like"/>
    <property type="match status" value="1"/>
</dbReference>
<dbReference type="InterPro" id="IPR014729">
    <property type="entry name" value="Rossmann-like_a/b/a_fold"/>
</dbReference>
<organism evidence="1 2">
    <name type="scientific">Dickeya poaceiphila</name>
    <dbReference type="NCBI Taxonomy" id="568768"/>
    <lineage>
        <taxon>Bacteria</taxon>
        <taxon>Pseudomonadati</taxon>
        <taxon>Pseudomonadota</taxon>
        <taxon>Gammaproteobacteria</taxon>
        <taxon>Enterobacterales</taxon>
        <taxon>Pectobacteriaceae</taxon>
        <taxon>Dickeya</taxon>
    </lineage>
</organism>
<evidence type="ECO:0008006" key="3">
    <source>
        <dbReference type="Google" id="ProtNLM"/>
    </source>
</evidence>
<gene>
    <name evidence="1" type="ORF">Dpoa569_0000770</name>
</gene>
<protein>
    <recommendedName>
        <fullName evidence="3">tRNA(Ile)-lysidine synthase TilS/MesJ</fullName>
    </recommendedName>
</protein>
<reference evidence="1 2" key="1">
    <citation type="journal article" date="2019" name="Environ. Microbiol.">
        <title>The phytopathogenic nature of Dickeya aquatica 174/2 and the dynamic early evolution of Dickeya pathogenicity.</title>
        <authorList>
            <person name="Duprey A."/>
            <person name="Taib N."/>
            <person name="Leonard S."/>
            <person name="Garin T."/>
            <person name="Flandrois J.P."/>
            <person name="Nasser W."/>
            <person name="Brochier-Armanet C."/>
            <person name="Reverchon S."/>
        </authorList>
    </citation>
    <scope>NUCLEOTIDE SEQUENCE [LARGE SCALE GENOMIC DNA]</scope>
    <source>
        <strain evidence="1 2">NCPPB 569</strain>
    </source>
</reference>
<dbReference type="STRING" id="568768.GCA_000406125_03199"/>
<dbReference type="EMBL" id="CP042220">
    <property type="protein sequence ID" value="QDX29063.1"/>
    <property type="molecule type" value="Genomic_DNA"/>
</dbReference>
<dbReference type="Gene3D" id="3.40.50.620">
    <property type="entry name" value="HUPs"/>
    <property type="match status" value="1"/>
</dbReference>
<dbReference type="KEGG" id="dic:Dpoa569_0000770"/>
<evidence type="ECO:0000313" key="1">
    <source>
        <dbReference type="EMBL" id="QDX29063.1"/>
    </source>
</evidence>
<proteinExistence type="predicted"/>
<dbReference type="AlphaFoldDB" id="A0A5B8I2Y7"/>
<evidence type="ECO:0000313" key="2">
    <source>
        <dbReference type="Proteomes" id="UP000320591"/>
    </source>
</evidence>
<dbReference type="Proteomes" id="UP000320591">
    <property type="component" value="Chromosome"/>
</dbReference>